<protein>
    <recommendedName>
        <fullName evidence="3">Peptidase aspartic putative domain-containing protein</fullName>
    </recommendedName>
</protein>
<dbReference type="PANTHER" id="PTHR47331">
    <property type="entry name" value="PHD-TYPE DOMAIN-CONTAINING PROTEIN"/>
    <property type="match status" value="1"/>
</dbReference>
<sequence length="203" mass="23564">MKSLIKNLPSYSFSKPDWSYLDHITLADPEFNISRPVDILFGADIYSLILLEGICRGEQNNSPMAQNTTLGWILSGCARTLQCNIILNNLEEIHKFWEIEDIAEESNLSLEDQECIEYYKNTTIRREDGRYEVRLPLKSDYETNLGLSKNRAVAQFKSLERKFTKNKQMEESYKSFMKEYQTMGHMTPATIKEFTSIESLTFA</sequence>
<dbReference type="PANTHER" id="PTHR47331:SF5">
    <property type="entry name" value="RIBONUCLEASE H"/>
    <property type="match status" value="1"/>
</dbReference>
<dbReference type="EMBL" id="JTDY01002190">
    <property type="protein sequence ID" value="KOB71915.1"/>
    <property type="molecule type" value="Genomic_DNA"/>
</dbReference>
<evidence type="ECO:0000313" key="1">
    <source>
        <dbReference type="EMBL" id="KOB71915.1"/>
    </source>
</evidence>
<name>A0A0L7L965_OPEBR</name>
<organism evidence="1 2">
    <name type="scientific">Operophtera brumata</name>
    <name type="common">Winter moth</name>
    <name type="synonym">Phalaena brumata</name>
    <dbReference type="NCBI Taxonomy" id="104452"/>
    <lineage>
        <taxon>Eukaryota</taxon>
        <taxon>Metazoa</taxon>
        <taxon>Ecdysozoa</taxon>
        <taxon>Arthropoda</taxon>
        <taxon>Hexapoda</taxon>
        <taxon>Insecta</taxon>
        <taxon>Pterygota</taxon>
        <taxon>Neoptera</taxon>
        <taxon>Endopterygota</taxon>
        <taxon>Lepidoptera</taxon>
        <taxon>Glossata</taxon>
        <taxon>Ditrysia</taxon>
        <taxon>Geometroidea</taxon>
        <taxon>Geometridae</taxon>
        <taxon>Larentiinae</taxon>
        <taxon>Operophtera</taxon>
    </lineage>
</organism>
<accession>A0A0L7L965</accession>
<dbReference type="Proteomes" id="UP000037510">
    <property type="component" value="Unassembled WGS sequence"/>
</dbReference>
<evidence type="ECO:0000313" key="2">
    <source>
        <dbReference type="Proteomes" id="UP000037510"/>
    </source>
</evidence>
<comment type="caution">
    <text evidence="1">The sequence shown here is derived from an EMBL/GenBank/DDBJ whole genome shotgun (WGS) entry which is preliminary data.</text>
</comment>
<keyword evidence="2" id="KW-1185">Reference proteome</keyword>
<evidence type="ECO:0008006" key="3">
    <source>
        <dbReference type="Google" id="ProtNLM"/>
    </source>
</evidence>
<dbReference type="AlphaFoldDB" id="A0A0L7L965"/>
<gene>
    <name evidence="1" type="ORF">OBRU01_11491</name>
</gene>
<reference evidence="1 2" key="1">
    <citation type="journal article" date="2015" name="Genome Biol. Evol.">
        <title>The genome of winter moth (Operophtera brumata) provides a genomic perspective on sexual dimorphism and phenology.</title>
        <authorList>
            <person name="Derks M.F."/>
            <person name="Smit S."/>
            <person name="Salis L."/>
            <person name="Schijlen E."/>
            <person name="Bossers A."/>
            <person name="Mateman C."/>
            <person name="Pijl A.S."/>
            <person name="de Ridder D."/>
            <person name="Groenen M.A."/>
            <person name="Visser M.E."/>
            <person name="Megens H.J."/>
        </authorList>
    </citation>
    <scope>NUCLEOTIDE SEQUENCE [LARGE SCALE GENOMIC DNA]</scope>
    <source>
        <strain evidence="1">WM2013NL</strain>
        <tissue evidence="1">Head and thorax</tissue>
    </source>
</reference>
<dbReference type="STRING" id="104452.A0A0L7L965"/>
<proteinExistence type="predicted"/>